<accession>N6VRP9</accession>
<dbReference type="Proteomes" id="UP000013165">
    <property type="component" value="Unassembled WGS sequence"/>
</dbReference>
<protein>
    <recommendedName>
        <fullName evidence="4">DUF2066 domain-containing protein</fullName>
    </recommendedName>
</protein>
<evidence type="ECO:0000256" key="1">
    <source>
        <dbReference type="SAM" id="SignalP"/>
    </source>
</evidence>
<name>N6VRP9_9GAMM</name>
<dbReference type="OrthoDB" id="6349496at2"/>
<keyword evidence="1" id="KW-0732">Signal</keyword>
<evidence type="ECO:0000313" key="3">
    <source>
        <dbReference type="Proteomes" id="UP000013165"/>
    </source>
</evidence>
<evidence type="ECO:0000313" key="2">
    <source>
        <dbReference type="EMBL" id="ENO12865.1"/>
    </source>
</evidence>
<organism evidence="2 3">
    <name type="scientific">Marinobacter nanhaiticus D15-8W</name>
    <dbReference type="NCBI Taxonomy" id="626887"/>
    <lineage>
        <taxon>Bacteria</taxon>
        <taxon>Pseudomonadati</taxon>
        <taxon>Pseudomonadota</taxon>
        <taxon>Gammaproteobacteria</taxon>
        <taxon>Pseudomonadales</taxon>
        <taxon>Marinobacteraceae</taxon>
        <taxon>Marinobacter</taxon>
    </lineage>
</organism>
<dbReference type="RefSeq" id="WP_004581095.1">
    <property type="nucleotide sequence ID" value="NZ_AP028878.1"/>
</dbReference>
<dbReference type="HOGENOM" id="CLU_610789_0_0_6"/>
<gene>
    <name evidence="2" type="ORF">J057_15745</name>
</gene>
<dbReference type="eggNOG" id="ENOG5033K47">
    <property type="taxonomic scope" value="Bacteria"/>
</dbReference>
<feature type="chain" id="PRO_5004126477" description="DUF2066 domain-containing protein" evidence="1">
    <location>
        <begin position="22"/>
        <end position="520"/>
    </location>
</feature>
<dbReference type="AlphaFoldDB" id="N6VRP9"/>
<feature type="signal peptide" evidence="1">
    <location>
        <begin position="1"/>
        <end position="21"/>
    </location>
</feature>
<sequence length="520" mass="57878">MRRLILGVMGAVLAVPLFAHAVAVTVIERAWQPPVTLAGQGDPARAVARLRDYVALQRLVMGYTDIHPETQRFIDDLWDSLESFDLDRFYRLLPEQTEAWRTMKVYGRVLSDHYRVGPDPVVGDHWQTAPTLGQFDARIRAREIERRDATHYLLEGEVSLGIGELTWPSMVQSTNEALRLMVQRDPAFDRDTSADADAFRRHVQVMNPSLTTDEVETLAPLWAAFPEIWSLLAQVGKVDNLLAGPSTEDGYRDIEASFSIDTDRLGHTYPALARHLGRLDSLLKIDLQLHDAQGQLLVLRFDTETLEGTVSMVLENGRLVPTRGRKPMRDARPFDPAETRDLVARIDTRMDILGIVADVQGMMANIRYSPTDTGARVESQVTQVPGIKVGGRALGLVPADLINVFLPRHIDELVVDFLTVACEGNGGQGIAASAEISRPDSGKAAQLDIAGAFEGLDNFLVRIGMGIVNDRIIPDERVSEDIRQLVFDAHEAFSKDLDQFERLSRLHARASQRRLVDGSK</sequence>
<dbReference type="EMBL" id="APLQ01000014">
    <property type="protein sequence ID" value="ENO12865.1"/>
    <property type="molecule type" value="Genomic_DNA"/>
</dbReference>
<evidence type="ECO:0008006" key="4">
    <source>
        <dbReference type="Google" id="ProtNLM"/>
    </source>
</evidence>
<reference evidence="2 3" key="1">
    <citation type="journal article" date="2013" name="Genome Announc.">
        <title>Genome Sequence of the Polycyclic Aromatic Hydrocarbon-Degrading Bacterium Strain Marinobacter nanhaiticus D15-8WT.</title>
        <authorList>
            <person name="Cui Z."/>
            <person name="Gao W."/>
            <person name="Li Q."/>
            <person name="Xu G."/>
            <person name="Zheng L."/>
        </authorList>
    </citation>
    <scope>NUCLEOTIDE SEQUENCE [LARGE SCALE GENOMIC DNA]</scope>
    <source>
        <strain evidence="2 3">D15-8W</strain>
    </source>
</reference>
<dbReference type="PATRIC" id="fig|626887.3.peg.3147"/>
<proteinExistence type="predicted"/>
<keyword evidence="3" id="KW-1185">Reference proteome</keyword>
<comment type="caution">
    <text evidence="2">The sequence shown here is derived from an EMBL/GenBank/DDBJ whole genome shotgun (WGS) entry which is preliminary data.</text>
</comment>